<keyword evidence="1" id="KW-0812">Transmembrane</keyword>
<dbReference type="EMBL" id="QPEX01000042">
    <property type="protein sequence ID" value="RCS42308.1"/>
    <property type="molecule type" value="Genomic_DNA"/>
</dbReference>
<evidence type="ECO:0000313" key="2">
    <source>
        <dbReference type="EMBL" id="RCS42308.1"/>
    </source>
</evidence>
<reference evidence="2 3" key="1">
    <citation type="submission" date="2018-07" db="EMBL/GenBank/DDBJ databases">
        <title>Comparative genomes isolates from brazilian mangrove.</title>
        <authorList>
            <person name="De Araujo J.E."/>
            <person name="Taketani R.G."/>
            <person name="Silva M.C.P."/>
            <person name="Lourenco M.V."/>
            <person name="Oliveira V.M."/>
            <person name="Andreote F.D."/>
        </authorList>
    </citation>
    <scope>NUCLEOTIDE SEQUENCE [LARGE SCALE GENOMIC DNA]</scope>
    <source>
        <strain evidence="2 3">HEX PRIS-MGV</strain>
    </source>
</reference>
<gene>
    <name evidence="2" type="ORF">DTL42_19410</name>
</gene>
<proteinExistence type="predicted"/>
<accession>A0A368KPE2</accession>
<keyword evidence="1" id="KW-0472">Membrane</keyword>
<evidence type="ECO:0000256" key="1">
    <source>
        <dbReference type="SAM" id="Phobius"/>
    </source>
</evidence>
<dbReference type="RefSeq" id="WP_114371109.1">
    <property type="nucleotide sequence ID" value="NZ_QPEX01000042.1"/>
</dbReference>
<feature type="transmembrane region" description="Helical" evidence="1">
    <location>
        <begin position="12"/>
        <end position="31"/>
    </location>
</feature>
<protein>
    <submittedName>
        <fullName evidence="2">Uncharacterized protein</fullName>
    </submittedName>
</protein>
<evidence type="ECO:0000313" key="3">
    <source>
        <dbReference type="Proteomes" id="UP000253562"/>
    </source>
</evidence>
<organism evidence="2 3">
    <name type="scientific">Bremerella cremea</name>
    <dbReference type="NCBI Taxonomy" id="1031537"/>
    <lineage>
        <taxon>Bacteria</taxon>
        <taxon>Pseudomonadati</taxon>
        <taxon>Planctomycetota</taxon>
        <taxon>Planctomycetia</taxon>
        <taxon>Pirellulales</taxon>
        <taxon>Pirellulaceae</taxon>
        <taxon>Bremerella</taxon>
    </lineage>
</organism>
<dbReference type="AlphaFoldDB" id="A0A368KPE2"/>
<name>A0A368KPE2_9BACT</name>
<feature type="transmembrane region" description="Helical" evidence="1">
    <location>
        <begin position="108"/>
        <end position="128"/>
    </location>
</feature>
<keyword evidence="1" id="KW-1133">Transmembrane helix</keyword>
<dbReference type="OrthoDB" id="9999494at2"/>
<feature type="transmembrane region" description="Helical" evidence="1">
    <location>
        <begin position="85"/>
        <end position="102"/>
    </location>
</feature>
<sequence>MDELAKLITTPAWWISTVIIAFLVNIAAAYAKPLIDNLVATWSTKRRERLEEEKKREDAVVLYLIDNPIRLIDVRTDATYTTLRMILSLTLAVLLASFLRFLQKYLQLYYFIDGTVAGIYFVCMVDALRHFRRFRGLRRIIDEYTRSVHTYDNMPVDVLKRIKEEEREAEQKH</sequence>
<dbReference type="Proteomes" id="UP000253562">
    <property type="component" value="Unassembled WGS sequence"/>
</dbReference>
<comment type="caution">
    <text evidence="2">The sequence shown here is derived from an EMBL/GenBank/DDBJ whole genome shotgun (WGS) entry which is preliminary data.</text>
</comment>